<dbReference type="InterPro" id="IPR000160">
    <property type="entry name" value="GGDEF_dom"/>
</dbReference>
<dbReference type="InterPro" id="IPR035919">
    <property type="entry name" value="EAL_sf"/>
</dbReference>
<name>A0A1M6CTR9_9CLOT</name>
<reference evidence="4 5" key="1">
    <citation type="submission" date="2016-11" db="EMBL/GenBank/DDBJ databases">
        <authorList>
            <person name="Jaros S."/>
            <person name="Januszkiewicz K."/>
            <person name="Wedrychowicz H."/>
        </authorList>
    </citation>
    <scope>NUCLEOTIDE SEQUENCE [LARGE SCALE GENOMIC DNA]</scope>
    <source>
        <strain evidence="4 5">DSM 6191</strain>
    </source>
</reference>
<feature type="domain" description="GGDEF" evidence="3">
    <location>
        <begin position="168"/>
        <end position="301"/>
    </location>
</feature>
<gene>
    <name evidence="4" type="ORF">SAMN02745941_04115</name>
</gene>
<dbReference type="EMBL" id="FQXU01000017">
    <property type="protein sequence ID" value="SHI64261.1"/>
    <property type="molecule type" value="Genomic_DNA"/>
</dbReference>
<dbReference type="InterPro" id="IPR000014">
    <property type="entry name" value="PAS"/>
</dbReference>
<dbReference type="NCBIfam" id="TIGR00229">
    <property type="entry name" value="sensory_box"/>
    <property type="match status" value="1"/>
</dbReference>
<dbReference type="SMART" id="SM00267">
    <property type="entry name" value="GGDEF"/>
    <property type="match status" value="1"/>
</dbReference>
<dbReference type="Gene3D" id="3.30.70.270">
    <property type="match status" value="1"/>
</dbReference>
<dbReference type="InterPro" id="IPR001633">
    <property type="entry name" value="EAL_dom"/>
</dbReference>
<dbReference type="Pfam" id="PF00990">
    <property type="entry name" value="GGDEF"/>
    <property type="match status" value="1"/>
</dbReference>
<dbReference type="InterPro" id="IPR000700">
    <property type="entry name" value="PAS-assoc_C"/>
</dbReference>
<evidence type="ECO:0000313" key="4">
    <source>
        <dbReference type="EMBL" id="SHI64261.1"/>
    </source>
</evidence>
<dbReference type="AlphaFoldDB" id="A0A1M6CTR9"/>
<dbReference type="Gene3D" id="3.20.20.450">
    <property type="entry name" value="EAL domain"/>
    <property type="match status" value="1"/>
</dbReference>
<evidence type="ECO:0000313" key="5">
    <source>
        <dbReference type="Proteomes" id="UP000184241"/>
    </source>
</evidence>
<dbReference type="PANTHER" id="PTHR44757">
    <property type="entry name" value="DIGUANYLATE CYCLASE DGCP"/>
    <property type="match status" value="1"/>
</dbReference>
<dbReference type="PROSITE" id="PS50887">
    <property type="entry name" value="GGDEF"/>
    <property type="match status" value="1"/>
</dbReference>
<dbReference type="InterPro" id="IPR043128">
    <property type="entry name" value="Rev_trsase/Diguanyl_cyclase"/>
</dbReference>
<dbReference type="PROSITE" id="PS50883">
    <property type="entry name" value="EAL"/>
    <property type="match status" value="1"/>
</dbReference>
<dbReference type="SUPFAM" id="SSF55785">
    <property type="entry name" value="PYP-like sensor domain (PAS domain)"/>
    <property type="match status" value="1"/>
</dbReference>
<dbReference type="InterPro" id="IPR052155">
    <property type="entry name" value="Biofilm_reg_signaling"/>
</dbReference>
<dbReference type="PROSITE" id="PS50113">
    <property type="entry name" value="PAC"/>
    <property type="match status" value="1"/>
</dbReference>
<dbReference type="SUPFAM" id="SSF55073">
    <property type="entry name" value="Nucleotide cyclase"/>
    <property type="match status" value="1"/>
</dbReference>
<dbReference type="SMART" id="SM00052">
    <property type="entry name" value="EAL"/>
    <property type="match status" value="1"/>
</dbReference>
<dbReference type="CDD" id="cd01949">
    <property type="entry name" value="GGDEF"/>
    <property type="match status" value="1"/>
</dbReference>
<evidence type="ECO:0000259" key="2">
    <source>
        <dbReference type="PROSITE" id="PS50883"/>
    </source>
</evidence>
<feature type="domain" description="EAL" evidence="2">
    <location>
        <begin position="310"/>
        <end position="562"/>
    </location>
</feature>
<evidence type="ECO:0000259" key="3">
    <source>
        <dbReference type="PROSITE" id="PS50887"/>
    </source>
</evidence>
<dbReference type="InterPro" id="IPR035965">
    <property type="entry name" value="PAS-like_dom_sf"/>
</dbReference>
<dbReference type="Pfam" id="PF00563">
    <property type="entry name" value="EAL"/>
    <property type="match status" value="1"/>
</dbReference>
<feature type="domain" description="PAC" evidence="1">
    <location>
        <begin position="84"/>
        <end position="136"/>
    </location>
</feature>
<dbReference type="InterPro" id="IPR029787">
    <property type="entry name" value="Nucleotide_cyclase"/>
</dbReference>
<dbReference type="RefSeq" id="WP_073022447.1">
    <property type="nucleotide sequence ID" value="NZ_FQXU01000017.1"/>
</dbReference>
<dbReference type="PANTHER" id="PTHR44757:SF2">
    <property type="entry name" value="BIOFILM ARCHITECTURE MAINTENANCE PROTEIN MBAA"/>
    <property type="match status" value="1"/>
</dbReference>
<dbReference type="NCBIfam" id="TIGR00254">
    <property type="entry name" value="GGDEF"/>
    <property type="match status" value="1"/>
</dbReference>
<dbReference type="Proteomes" id="UP000184241">
    <property type="component" value="Unassembled WGS sequence"/>
</dbReference>
<accession>A0A1M6CTR9</accession>
<dbReference type="Gene3D" id="3.30.450.20">
    <property type="entry name" value="PAS domain"/>
    <property type="match status" value="1"/>
</dbReference>
<protein>
    <submittedName>
        <fullName evidence="4">PAS domain S-box-containing protein/diguanylate cyclase (GGDEF) domain-containing protein</fullName>
    </submittedName>
</protein>
<evidence type="ECO:0000259" key="1">
    <source>
        <dbReference type="PROSITE" id="PS50113"/>
    </source>
</evidence>
<proteinExistence type="predicted"/>
<dbReference type="SUPFAM" id="SSF141868">
    <property type="entry name" value="EAL domain-like"/>
    <property type="match status" value="1"/>
</dbReference>
<organism evidence="4 5">
    <name type="scientific">Clostridium intestinale DSM 6191</name>
    <dbReference type="NCBI Taxonomy" id="1121320"/>
    <lineage>
        <taxon>Bacteria</taxon>
        <taxon>Bacillati</taxon>
        <taxon>Bacillota</taxon>
        <taxon>Clostridia</taxon>
        <taxon>Eubacteriales</taxon>
        <taxon>Clostridiaceae</taxon>
        <taxon>Clostridium</taxon>
    </lineage>
</organism>
<dbReference type="CDD" id="cd01948">
    <property type="entry name" value="EAL"/>
    <property type="match status" value="1"/>
</dbReference>
<sequence>MKLCYKKVEERYLKGLNKGRIAVWEWDIEKDKFYFSKNLENIVQKKLENTRSLFDFINKIKVEENKMDPINELESLIDGASDLYKKEFKIQNENGEEIWILIEGDLIKNHENKIKLLAGYIEDITDKKKLKDDIEYLYYYDSLTKLPNRALFKENFKLYLNRWKLKNEKGSIIYMDIDDFKLINDIYGPSYGDLVLKEVSKILSDSIYGSGKVHRLSADEFVILIENFHEVEDINRLCKRIVEKLKLPLKIKEKDLYISVSFGVSLFPKDGTSMLELYRYSDLALAQSKIKGKNFITFFEKSMSNKYDRKFLIEQELKSAINNDELYIMYQPQVNSLNNKTTGFEALLRWKSKELGLVAPNEFIPIAESSGSIVEIGEWVIDNVCKQINLLNKLGYNFENISINISPMQLNKDFIDKLIDICQKNNTSPSSIEIEITEGMLIDLHNNKIEILNEIIKRGIKIAVDDFGKGYSSLTYLTALPINTLKIDKSFIDNIHINKYKAVVKCIIDLCKSLEYRIVAEGVEEKKQLDILNELGCNVIQGYYYSKPLFEHEMEGFNLDGIAK</sequence>